<reference evidence="3" key="1">
    <citation type="submission" date="2022-08" db="EMBL/GenBank/DDBJ databases">
        <title>Genomic Encyclopedia of Type Strains, Phase V (KMG-V): Genome sequencing to study the core and pangenomes of soil and plant-associated prokaryotes.</title>
        <authorList>
            <person name="Whitman W."/>
        </authorList>
    </citation>
    <scope>NUCLEOTIDE SEQUENCE</scope>
    <source>
        <strain evidence="3">SP2016B</strain>
    </source>
</reference>
<dbReference type="EMBL" id="JANTYZ010000011">
    <property type="protein sequence ID" value="MCS3866363.1"/>
    <property type="molecule type" value="Genomic_DNA"/>
</dbReference>
<feature type="transmembrane region" description="Helical" evidence="2">
    <location>
        <begin position="31"/>
        <end position="52"/>
    </location>
</feature>
<dbReference type="AlphaFoldDB" id="A0A9X2Z1Z2"/>
<keyword evidence="2" id="KW-0472">Membrane</keyword>
<name>A0A9X2Z1Z2_9BACT</name>
<dbReference type="Proteomes" id="UP001155034">
    <property type="component" value="Unassembled WGS sequence"/>
</dbReference>
<comment type="caution">
    <text evidence="3">The sequence shown here is derived from an EMBL/GenBank/DDBJ whole genome shotgun (WGS) entry which is preliminary data.</text>
</comment>
<evidence type="ECO:0000313" key="4">
    <source>
        <dbReference type="Proteomes" id="UP001155034"/>
    </source>
</evidence>
<feature type="region of interest" description="Disordered" evidence="1">
    <location>
        <begin position="130"/>
        <end position="156"/>
    </location>
</feature>
<proteinExistence type="predicted"/>
<evidence type="ECO:0000256" key="1">
    <source>
        <dbReference type="SAM" id="MobiDB-lite"/>
    </source>
</evidence>
<sequence>MITGILLVQAVAFAILSAIIASNKNRSAGGWGALGFLFGLFGFIAAIAVGEVEDDTRSSRRRSSQQKSSSSEKKQTPRNKEKESASQTFDPDEHEKKCPMCAEYIKLEARRCKHCGHEFSKEEVERQVEEIRESVKGSESASEGEKDERNYKSDEYDTEEILSTHDFNGVGMCEDCDYTREYVKANNYVCPES</sequence>
<gene>
    <name evidence="3" type="ORF">GGP82_002936</name>
</gene>
<accession>A0A9X2Z1Z2</accession>
<protein>
    <submittedName>
        <fullName evidence="3">Uncharacterized protein</fullName>
    </submittedName>
</protein>
<keyword evidence="2" id="KW-1133">Transmembrane helix</keyword>
<dbReference type="RefSeq" id="WP_259084032.1">
    <property type="nucleotide sequence ID" value="NZ_JANTYZ010000011.1"/>
</dbReference>
<evidence type="ECO:0000313" key="3">
    <source>
        <dbReference type="EMBL" id="MCS3866363.1"/>
    </source>
</evidence>
<keyword evidence="2" id="KW-0812">Transmembrane</keyword>
<feature type="region of interest" description="Disordered" evidence="1">
    <location>
        <begin position="54"/>
        <end position="95"/>
    </location>
</feature>
<evidence type="ECO:0000256" key="2">
    <source>
        <dbReference type="SAM" id="Phobius"/>
    </source>
</evidence>
<feature type="compositionally biased region" description="Basic and acidic residues" evidence="1">
    <location>
        <begin position="70"/>
        <end position="84"/>
    </location>
</feature>
<feature type="compositionally biased region" description="Basic and acidic residues" evidence="1">
    <location>
        <begin position="143"/>
        <end position="155"/>
    </location>
</feature>
<organism evidence="3 4">
    <name type="scientific">Salinibacter ruber</name>
    <dbReference type="NCBI Taxonomy" id="146919"/>
    <lineage>
        <taxon>Bacteria</taxon>
        <taxon>Pseudomonadati</taxon>
        <taxon>Rhodothermota</taxon>
        <taxon>Rhodothermia</taxon>
        <taxon>Rhodothermales</taxon>
        <taxon>Salinibacteraceae</taxon>
        <taxon>Salinibacter</taxon>
    </lineage>
</organism>